<feature type="compositionally biased region" description="Basic and acidic residues" evidence="1">
    <location>
        <begin position="680"/>
        <end position="701"/>
    </location>
</feature>
<feature type="compositionally biased region" description="Gly residues" evidence="1">
    <location>
        <begin position="704"/>
        <end position="720"/>
    </location>
</feature>
<protein>
    <submittedName>
        <fullName evidence="2">Uncharacterized protein</fullName>
    </submittedName>
</protein>
<proteinExistence type="predicted"/>
<dbReference type="EMBL" id="JAMXLR010000017">
    <property type="protein sequence ID" value="MCO6043097.1"/>
    <property type="molecule type" value="Genomic_DNA"/>
</dbReference>
<reference evidence="2" key="1">
    <citation type="submission" date="2022-06" db="EMBL/GenBank/DDBJ databases">
        <title>Aeoliella straminimaris, a novel planctomycete from sediments.</title>
        <authorList>
            <person name="Vitorino I.R."/>
            <person name="Lage O.M."/>
        </authorList>
    </citation>
    <scope>NUCLEOTIDE SEQUENCE</scope>
    <source>
        <strain evidence="2">ICT_H6.2</strain>
    </source>
</reference>
<organism evidence="2 3">
    <name type="scientific">Aeoliella straminimaris</name>
    <dbReference type="NCBI Taxonomy" id="2954799"/>
    <lineage>
        <taxon>Bacteria</taxon>
        <taxon>Pseudomonadati</taxon>
        <taxon>Planctomycetota</taxon>
        <taxon>Planctomycetia</taxon>
        <taxon>Pirellulales</taxon>
        <taxon>Lacipirellulaceae</taxon>
        <taxon>Aeoliella</taxon>
    </lineage>
</organism>
<dbReference type="Proteomes" id="UP001155241">
    <property type="component" value="Unassembled WGS sequence"/>
</dbReference>
<comment type="caution">
    <text evidence="2">The sequence shown here is derived from an EMBL/GenBank/DDBJ whole genome shotgun (WGS) entry which is preliminary data.</text>
</comment>
<evidence type="ECO:0000313" key="3">
    <source>
        <dbReference type="Proteomes" id="UP001155241"/>
    </source>
</evidence>
<feature type="region of interest" description="Disordered" evidence="1">
    <location>
        <begin position="680"/>
        <end position="728"/>
    </location>
</feature>
<keyword evidence="3" id="KW-1185">Reference proteome</keyword>
<sequence>MSDNQSLCLALLYANSEDEVIAILKEAGYWDNPDVWRLYGDRDGNFAVIGNQQSRPEAALVEKIINSVDARLMNECQVRGINPQSSDAPSSIRQAVWEYFEEHGEKPFDPEIGGSIQEWSRSRRTEESRRITIASTGKVSSTCLTVADLGEGQTPNRIPETFLSLERSNKLRIHFVQGQFNMGGTGVLNFCGTQGFQLVISKRNPAIVSAMGEDDSSSAEWGFTLVRRERPAVTNGGVKNSMFTYLAPLGAEEHPNRGGILRFTADSLPLMPDGNVAYSREVSHGSVLKLYEYDMKGFRGMMMRSDGLLYRLEPLLPDIALPIRLHECRDGYGGHSGSFDTPLAGLTVRLEKGKGGNVEDGFPDTVPFMVHGQKMVAKIYAFRPGKAERYRTNQGVLLTVNGQTHGHLPKSIFGRKSVKLGRLADSLLVTVDCSGLSVSAREDLFMTSRDRLRDGELGKAVNSEIEDILRHHDALKELANKRRNEEVSNRLKDSKPLENILQEVMKMSPALARLFQRGNRLSRPYMDSSTSGAAAGKTGSSTGNQGNSDTGGVNGNSGVFEGKPHPTYFRYRNKPNGTTLHRDCEIGRRARIKFETDVENGYFNRSSLKGHYDVEVLEGRFEGSMLNHNLTLHDGVANWNVEIPEGAVEGETLVLQCVVNDETLVEPFCNVATLTVKPKQEHGVGTNGKRDRTGSKSKDTQKGNQGGGAGGNGGGTGGNEPDGISMPDIDEVERDRWDQFGFDENSACKIIEDVGEDERSLYTFHVNVDNVCLETEMKYAKGDPAVLKAKFVYGNVLIGLALLQDHLKRPPTSEDQSEDWTIEGHVAGITRALAPFVIPMIDYLGSLESDDVIAGAESGDID</sequence>
<evidence type="ECO:0000313" key="2">
    <source>
        <dbReference type="EMBL" id="MCO6043097.1"/>
    </source>
</evidence>
<accession>A0A9X2F6D1</accession>
<dbReference type="AlphaFoldDB" id="A0A9X2F6D1"/>
<feature type="region of interest" description="Disordered" evidence="1">
    <location>
        <begin position="522"/>
        <end position="574"/>
    </location>
</feature>
<feature type="compositionally biased region" description="Low complexity" evidence="1">
    <location>
        <begin position="528"/>
        <end position="543"/>
    </location>
</feature>
<name>A0A9X2F6D1_9BACT</name>
<dbReference type="RefSeq" id="WP_252851197.1">
    <property type="nucleotide sequence ID" value="NZ_JAMXLR010000017.1"/>
</dbReference>
<gene>
    <name evidence="2" type="ORF">NG895_04195</name>
</gene>
<evidence type="ECO:0000256" key="1">
    <source>
        <dbReference type="SAM" id="MobiDB-lite"/>
    </source>
</evidence>